<evidence type="ECO:0000259" key="2">
    <source>
        <dbReference type="Pfam" id="PF04773"/>
    </source>
</evidence>
<feature type="domain" description="Protein FecR C-terminal" evidence="3">
    <location>
        <begin position="251"/>
        <end position="316"/>
    </location>
</feature>
<dbReference type="GO" id="GO:0016989">
    <property type="term" value="F:sigma factor antagonist activity"/>
    <property type="evidence" value="ECO:0007669"/>
    <property type="project" value="TreeGrafter"/>
</dbReference>
<dbReference type="Gene3D" id="2.60.120.1440">
    <property type="match status" value="1"/>
</dbReference>
<evidence type="ECO:0000313" key="4">
    <source>
        <dbReference type="EMBL" id="BDD10699.1"/>
    </source>
</evidence>
<dbReference type="PANTHER" id="PTHR30273">
    <property type="entry name" value="PERIPLASMIC SIGNAL SENSOR AND SIGMA FACTOR ACTIVATOR FECR-RELATED"/>
    <property type="match status" value="1"/>
</dbReference>
<reference evidence="4 5" key="1">
    <citation type="submission" date="2021-12" db="EMBL/GenBank/DDBJ databases">
        <title>Genome sequencing of bacteria with rrn-lacking chromosome and rrn-plasmid.</title>
        <authorList>
            <person name="Anda M."/>
            <person name="Iwasaki W."/>
        </authorList>
    </citation>
    <scope>NUCLEOTIDE SEQUENCE [LARGE SCALE GENOMIC DNA]</scope>
    <source>
        <strain evidence="4 5">DSM 100852</strain>
    </source>
</reference>
<dbReference type="Pfam" id="PF16344">
    <property type="entry name" value="FecR_C"/>
    <property type="match status" value="1"/>
</dbReference>
<feature type="domain" description="FecR protein" evidence="2">
    <location>
        <begin position="114"/>
        <end position="206"/>
    </location>
</feature>
<evidence type="ECO:0000256" key="1">
    <source>
        <dbReference type="SAM" id="Phobius"/>
    </source>
</evidence>
<dbReference type="RefSeq" id="WP_338392237.1">
    <property type="nucleotide sequence ID" value="NZ_AP025314.1"/>
</dbReference>
<dbReference type="Proteomes" id="UP001348817">
    <property type="component" value="Chromosome"/>
</dbReference>
<evidence type="ECO:0000313" key="5">
    <source>
        <dbReference type="Proteomes" id="UP001348817"/>
    </source>
</evidence>
<organism evidence="4 5">
    <name type="scientific">Fulvitalea axinellae</name>
    <dbReference type="NCBI Taxonomy" id="1182444"/>
    <lineage>
        <taxon>Bacteria</taxon>
        <taxon>Pseudomonadati</taxon>
        <taxon>Bacteroidota</taxon>
        <taxon>Cytophagia</taxon>
        <taxon>Cytophagales</taxon>
        <taxon>Persicobacteraceae</taxon>
        <taxon>Fulvitalea</taxon>
    </lineage>
</organism>
<dbReference type="InterPro" id="IPR006860">
    <property type="entry name" value="FecR"/>
</dbReference>
<keyword evidence="5" id="KW-1185">Reference proteome</keyword>
<dbReference type="PIRSF" id="PIRSF018266">
    <property type="entry name" value="FecR"/>
    <property type="match status" value="1"/>
</dbReference>
<sequence length="326" mass="36714">MTGDDLIDKYLEASATEGEVKSLFAWVDESEENKAEFMRRKRLHALTGNVEISPGAWQKVQGRIGVQKRGRRMFLRFAKYAAVLALAFGLGFFVSDIRLNSPILSDGGVAMVEIVVPSGKTREIYLPDSSEVTVNAGSVLRYDPSFVSGRSVELEGEALFDIVTNKEKPFVVRTLVHDVKVYGTVFNVEAYPEDGFANTTLLEGSVGINDKQGVDLVRLNPGERAKYKKETGILRVEAVNPEHAMAWAEGRMVFRNVPLQGIAKKLERWYGVEINIRNKKLRSEPYWGTVLCDKPIVQIMEVLRQTSSLRYRIEKREDGPDLILWD</sequence>
<dbReference type="Gene3D" id="3.55.50.30">
    <property type="match status" value="1"/>
</dbReference>
<gene>
    <name evidence="4" type="ORF">FUAX_31310</name>
</gene>
<dbReference type="AlphaFoldDB" id="A0AAU9D816"/>
<protein>
    <submittedName>
        <fullName evidence="4">Iron dicitrate transporter FecR</fullName>
    </submittedName>
</protein>
<proteinExistence type="predicted"/>
<feature type="transmembrane region" description="Helical" evidence="1">
    <location>
        <begin position="77"/>
        <end position="95"/>
    </location>
</feature>
<dbReference type="InterPro" id="IPR012373">
    <property type="entry name" value="Ferrdict_sens_TM"/>
</dbReference>
<keyword evidence="1" id="KW-0472">Membrane</keyword>
<keyword evidence="1" id="KW-1133">Transmembrane helix</keyword>
<dbReference type="Pfam" id="PF04773">
    <property type="entry name" value="FecR"/>
    <property type="match status" value="1"/>
</dbReference>
<dbReference type="KEGG" id="fax:FUAX_31310"/>
<name>A0AAU9D816_9BACT</name>
<dbReference type="PANTHER" id="PTHR30273:SF2">
    <property type="entry name" value="PROTEIN FECR"/>
    <property type="match status" value="1"/>
</dbReference>
<dbReference type="InterPro" id="IPR032508">
    <property type="entry name" value="FecR_C"/>
</dbReference>
<dbReference type="EMBL" id="AP025314">
    <property type="protein sequence ID" value="BDD10699.1"/>
    <property type="molecule type" value="Genomic_DNA"/>
</dbReference>
<accession>A0AAU9D816</accession>
<keyword evidence="1" id="KW-0812">Transmembrane</keyword>
<evidence type="ECO:0000259" key="3">
    <source>
        <dbReference type="Pfam" id="PF16344"/>
    </source>
</evidence>